<keyword evidence="7" id="KW-1005">Bacterial flagellum biogenesis</keyword>
<dbReference type="NCBIfam" id="TIGR02473">
    <property type="entry name" value="flagell_FliJ"/>
    <property type="match status" value="1"/>
</dbReference>
<evidence type="ECO:0000256" key="7">
    <source>
        <dbReference type="ARBA" id="ARBA00022795"/>
    </source>
</evidence>
<dbReference type="InterPro" id="IPR053716">
    <property type="entry name" value="Flag_assembly_chemotaxis_eff"/>
</dbReference>
<evidence type="ECO:0000256" key="8">
    <source>
        <dbReference type="ARBA" id="ARBA00022927"/>
    </source>
</evidence>
<keyword evidence="4" id="KW-0813">Transport</keyword>
<dbReference type="OrthoDB" id="2968361at2"/>
<keyword evidence="8" id="KW-0653">Protein transport</keyword>
<evidence type="ECO:0000313" key="12">
    <source>
        <dbReference type="EMBL" id="SDN01971.1"/>
    </source>
</evidence>
<dbReference type="EMBL" id="FNIG01000002">
    <property type="protein sequence ID" value="SDN01971.1"/>
    <property type="molecule type" value="Genomic_DNA"/>
</dbReference>
<keyword evidence="12" id="KW-0969">Cilium</keyword>
<dbReference type="GO" id="GO:0044781">
    <property type="term" value="P:bacterial-type flagellum organization"/>
    <property type="evidence" value="ECO:0007669"/>
    <property type="project" value="UniProtKB-KW"/>
</dbReference>
<dbReference type="Gene3D" id="1.10.287.1700">
    <property type="match status" value="1"/>
</dbReference>
<evidence type="ECO:0000256" key="2">
    <source>
        <dbReference type="ARBA" id="ARBA00010004"/>
    </source>
</evidence>
<evidence type="ECO:0000256" key="4">
    <source>
        <dbReference type="ARBA" id="ARBA00022448"/>
    </source>
</evidence>
<accession>A0A1G9Y000</accession>
<keyword evidence="5" id="KW-1003">Cell membrane</keyword>
<evidence type="ECO:0000256" key="5">
    <source>
        <dbReference type="ARBA" id="ARBA00022475"/>
    </source>
</evidence>
<keyword evidence="12" id="KW-0966">Cell projection</keyword>
<dbReference type="GO" id="GO:0071973">
    <property type="term" value="P:bacterial-type flagellum-dependent cell motility"/>
    <property type="evidence" value="ECO:0007669"/>
    <property type="project" value="InterPro"/>
</dbReference>
<dbReference type="GO" id="GO:0005886">
    <property type="term" value="C:plasma membrane"/>
    <property type="evidence" value="ECO:0007669"/>
    <property type="project" value="UniProtKB-SubCell"/>
</dbReference>
<gene>
    <name evidence="12" type="ORF">SAMN05216498_1170</name>
</gene>
<comment type="similarity">
    <text evidence="2">Belongs to the FliJ family.</text>
</comment>
<dbReference type="GO" id="GO:0006935">
    <property type="term" value="P:chemotaxis"/>
    <property type="evidence" value="ECO:0007669"/>
    <property type="project" value="UniProtKB-KW"/>
</dbReference>
<evidence type="ECO:0000256" key="1">
    <source>
        <dbReference type="ARBA" id="ARBA00004413"/>
    </source>
</evidence>
<evidence type="ECO:0000256" key="3">
    <source>
        <dbReference type="ARBA" id="ARBA00020392"/>
    </source>
</evidence>
<keyword evidence="9" id="KW-0472">Membrane</keyword>
<dbReference type="Pfam" id="PF02050">
    <property type="entry name" value="FliJ"/>
    <property type="match status" value="1"/>
</dbReference>
<dbReference type="Proteomes" id="UP000199334">
    <property type="component" value="Unassembled WGS sequence"/>
</dbReference>
<dbReference type="AlphaFoldDB" id="A0A1G9Y000"/>
<keyword evidence="11" id="KW-0175">Coiled coil</keyword>
<evidence type="ECO:0000313" key="13">
    <source>
        <dbReference type="Proteomes" id="UP000199334"/>
    </source>
</evidence>
<dbReference type="GO" id="GO:0015031">
    <property type="term" value="P:protein transport"/>
    <property type="evidence" value="ECO:0007669"/>
    <property type="project" value="UniProtKB-KW"/>
</dbReference>
<evidence type="ECO:0000256" key="9">
    <source>
        <dbReference type="ARBA" id="ARBA00023136"/>
    </source>
</evidence>
<protein>
    <recommendedName>
        <fullName evidence="3">Flagellar FliJ protein</fullName>
    </recommendedName>
</protein>
<proteinExistence type="inferred from homology"/>
<sequence>MNTVYSLEKLYDIKENDFNKAQSQYNRSIEHFEQVGQQLYELLKHKEELETKLGNMVNQRIKVISLSSYHQHLERLKYQENAIQVKVHQARLNMENKQQLMTNAHQEVKKLEKLIEKRHSKQKQITKKAENQFLDDISVQQYIRANG</sequence>
<dbReference type="RefSeq" id="WP_093855670.1">
    <property type="nucleotide sequence ID" value="NZ_BJVZ01000001.1"/>
</dbReference>
<dbReference type="GO" id="GO:0009288">
    <property type="term" value="C:bacterial-type flagellum"/>
    <property type="evidence" value="ECO:0007669"/>
    <property type="project" value="InterPro"/>
</dbReference>
<dbReference type="InterPro" id="IPR012823">
    <property type="entry name" value="Flagell_FliJ"/>
</dbReference>
<keyword evidence="6" id="KW-0145">Chemotaxis</keyword>
<dbReference type="STRING" id="237069.SAMN05216498_1170"/>
<evidence type="ECO:0000256" key="6">
    <source>
        <dbReference type="ARBA" id="ARBA00022500"/>
    </source>
</evidence>
<keyword evidence="12" id="KW-0282">Flagellum</keyword>
<evidence type="ECO:0000256" key="10">
    <source>
        <dbReference type="ARBA" id="ARBA00023225"/>
    </source>
</evidence>
<feature type="coiled-coil region" evidence="11">
    <location>
        <begin position="87"/>
        <end position="117"/>
    </location>
</feature>
<reference evidence="12 13" key="1">
    <citation type="submission" date="2016-10" db="EMBL/GenBank/DDBJ databases">
        <authorList>
            <person name="de Groot N.N."/>
        </authorList>
    </citation>
    <scope>NUCLEOTIDE SEQUENCE [LARGE SCALE GENOMIC DNA]</scope>
    <source>
        <strain evidence="12 13">CGMCC 1.3442</strain>
    </source>
</reference>
<name>A0A1G9Y000_9BACI</name>
<comment type="subcellular location">
    <subcellularLocation>
        <location evidence="1">Cell membrane</location>
        <topology evidence="1">Peripheral membrane protein</topology>
        <orientation evidence="1">Cytoplasmic side</orientation>
    </subcellularLocation>
</comment>
<keyword evidence="13" id="KW-1185">Reference proteome</keyword>
<keyword evidence="10" id="KW-1006">Bacterial flagellum protein export</keyword>
<organism evidence="12 13">
    <name type="scientific">Tenuibacillus multivorans</name>
    <dbReference type="NCBI Taxonomy" id="237069"/>
    <lineage>
        <taxon>Bacteria</taxon>
        <taxon>Bacillati</taxon>
        <taxon>Bacillota</taxon>
        <taxon>Bacilli</taxon>
        <taxon>Bacillales</taxon>
        <taxon>Bacillaceae</taxon>
        <taxon>Tenuibacillus</taxon>
    </lineage>
</organism>
<evidence type="ECO:0000256" key="11">
    <source>
        <dbReference type="SAM" id="Coils"/>
    </source>
</evidence>